<keyword evidence="2" id="KW-1185">Reference proteome</keyword>
<dbReference type="SUPFAM" id="SSF52540">
    <property type="entry name" value="P-loop containing nucleoside triphosphate hydrolases"/>
    <property type="match status" value="1"/>
</dbReference>
<proteinExistence type="predicted"/>
<reference evidence="1 2" key="1">
    <citation type="submission" date="2021-01" db="EMBL/GenBank/DDBJ databases">
        <authorList>
            <person name="Shneider M.M."/>
            <person name="Evseev P.V."/>
            <person name="Timoshina O.A."/>
            <person name="Mikhailova Y.A."/>
            <person name="Yanushevich Y.G."/>
            <person name="Shelenkov A.A."/>
            <person name="Shagin D.A."/>
            <person name="Popova A.V."/>
            <person name="Miroshnikov K.A."/>
        </authorList>
    </citation>
    <scope>NUCLEOTIDE SEQUENCE [LARGE SCALE GENOMIC DNA]</scope>
</reference>
<dbReference type="EMBL" id="MW459163">
    <property type="protein sequence ID" value="QVD48874.1"/>
    <property type="molecule type" value="Genomic_DNA"/>
</dbReference>
<dbReference type="Gene3D" id="3.40.50.300">
    <property type="entry name" value="P-loop containing nucleotide triphosphate hydrolases"/>
    <property type="match status" value="2"/>
</dbReference>
<accession>A0A8E5K6B9</accession>
<gene>
    <name evidence="1" type="ORF">APK128_gp31</name>
</gene>
<organism evidence="1 2">
    <name type="scientific">Acinetobacter phage vB_AbaP_APK128</name>
    <dbReference type="NCBI Taxonomy" id="2806605"/>
    <lineage>
        <taxon>Viruses</taxon>
        <taxon>Duplodnaviria</taxon>
        <taxon>Heunggongvirae</taxon>
        <taxon>Uroviricota</taxon>
        <taxon>Caudoviricetes</taxon>
        <taxon>Autographivirales</taxon>
        <taxon>Autoscriptoviridae</taxon>
        <taxon>Beijerinckvirinae</taxon>
        <taxon>Friunavirus</taxon>
        <taxon>Friunavirus APK128</taxon>
    </lineage>
</organism>
<name>A0A8E5K6B9_9CAUD</name>
<evidence type="ECO:0000313" key="1">
    <source>
        <dbReference type="EMBL" id="QVD48874.1"/>
    </source>
</evidence>
<evidence type="ECO:0000313" key="2">
    <source>
        <dbReference type="Proteomes" id="UP000679818"/>
    </source>
</evidence>
<dbReference type="InterPro" id="IPR027417">
    <property type="entry name" value="P-loop_NTPase"/>
</dbReference>
<keyword evidence="1" id="KW-0418">Kinase</keyword>
<protein>
    <submittedName>
        <fullName evidence="1">Putative dNMP kinase</fullName>
    </submittedName>
</protein>
<dbReference type="GO" id="GO:0016301">
    <property type="term" value="F:kinase activity"/>
    <property type="evidence" value="ECO:0007669"/>
    <property type="project" value="UniProtKB-KW"/>
</dbReference>
<sequence>MSYKIGLIGLAGSGKDTVAVILQEALKERGQVFEIDRYAGLLKEAALQVFGENFDDRNVKEEMVFVTPQLWDKLWDACDYTAITLYPKSRREYDKDSVYYDLFMDMADKAFGNLTWISPRLFQQLLGTEVGRAIDPDIWVNYLKNQDRNLIIPDVRFGNEDVDFNILITRHPVPQGKLHASEVYAAELQLSDNPYDYVDYVIHNDGSIEDLKRKVQQLVNKIKI</sequence>
<keyword evidence="1" id="KW-0808">Transferase</keyword>
<dbReference type="Proteomes" id="UP000679818">
    <property type="component" value="Segment"/>
</dbReference>